<gene>
    <name evidence="2" type="ORF">GA0070616_1176</name>
</gene>
<accession>A0A1C6RIJ9</accession>
<feature type="transmembrane region" description="Helical" evidence="1">
    <location>
        <begin position="208"/>
        <end position="227"/>
    </location>
</feature>
<dbReference type="RefSeq" id="WP_091077399.1">
    <property type="nucleotide sequence ID" value="NZ_FMHT01000003.1"/>
</dbReference>
<dbReference type="AlphaFoldDB" id="A0A1C6RIJ9"/>
<dbReference type="OrthoDB" id="3209791at2"/>
<keyword evidence="1" id="KW-0472">Membrane</keyword>
<feature type="transmembrane region" description="Helical" evidence="1">
    <location>
        <begin position="167"/>
        <end position="188"/>
    </location>
</feature>
<proteinExistence type="predicted"/>
<dbReference type="STRING" id="145857.GA0070616_1176"/>
<feature type="transmembrane region" description="Helical" evidence="1">
    <location>
        <begin position="139"/>
        <end position="160"/>
    </location>
</feature>
<feature type="transmembrane region" description="Helical" evidence="1">
    <location>
        <begin position="46"/>
        <end position="66"/>
    </location>
</feature>
<feature type="transmembrane region" description="Helical" evidence="1">
    <location>
        <begin position="12"/>
        <end position="40"/>
    </location>
</feature>
<feature type="transmembrane region" description="Helical" evidence="1">
    <location>
        <begin position="87"/>
        <end position="108"/>
    </location>
</feature>
<keyword evidence="1" id="KW-0812">Transmembrane</keyword>
<sequence>MNRALTVARLQFVAWPGVVGWPWGILALSFLINLALFATINEPTGAGQPITGGLASIYVVMFVACVSSITQEFPFAIGLGITRRSFYLGNVLQLVGQAISYAAVLYLLTLVEQATNGWGIGLRFFGLPFGWVENPALRFLAFAVPFLLLGFLGIAIALVFKRWGVNGMLTLSTVALVGFGGLAVLATWRGWWPAVGGWFADQSGAALLVGWPALLTLPLAVLSYLAIRRATP</sequence>
<keyword evidence="3" id="KW-1185">Reference proteome</keyword>
<dbReference type="EMBL" id="FMHT01000003">
    <property type="protein sequence ID" value="SCL17001.1"/>
    <property type="molecule type" value="Genomic_DNA"/>
</dbReference>
<evidence type="ECO:0000313" key="2">
    <source>
        <dbReference type="EMBL" id="SCL17001.1"/>
    </source>
</evidence>
<evidence type="ECO:0000313" key="3">
    <source>
        <dbReference type="Proteomes" id="UP000199699"/>
    </source>
</evidence>
<protein>
    <recommendedName>
        <fullName evidence="4">ABC-2 type transport system permease protein</fullName>
    </recommendedName>
</protein>
<name>A0A1C6RIJ9_9ACTN</name>
<organism evidence="2 3">
    <name type="scientific">Micromonospora nigra</name>
    <dbReference type="NCBI Taxonomy" id="145857"/>
    <lineage>
        <taxon>Bacteria</taxon>
        <taxon>Bacillati</taxon>
        <taxon>Actinomycetota</taxon>
        <taxon>Actinomycetes</taxon>
        <taxon>Micromonosporales</taxon>
        <taxon>Micromonosporaceae</taxon>
        <taxon>Micromonospora</taxon>
    </lineage>
</organism>
<dbReference type="Proteomes" id="UP000199699">
    <property type="component" value="Unassembled WGS sequence"/>
</dbReference>
<reference evidence="2 3" key="1">
    <citation type="submission" date="2016-06" db="EMBL/GenBank/DDBJ databases">
        <authorList>
            <person name="Kjaerup R.B."/>
            <person name="Dalgaard T.S."/>
            <person name="Juul-Madsen H.R."/>
        </authorList>
    </citation>
    <scope>NUCLEOTIDE SEQUENCE [LARGE SCALE GENOMIC DNA]</scope>
    <source>
        <strain evidence="2 3">DSM 43818</strain>
    </source>
</reference>
<keyword evidence="1" id="KW-1133">Transmembrane helix</keyword>
<evidence type="ECO:0008006" key="4">
    <source>
        <dbReference type="Google" id="ProtNLM"/>
    </source>
</evidence>
<evidence type="ECO:0000256" key="1">
    <source>
        <dbReference type="SAM" id="Phobius"/>
    </source>
</evidence>